<sequence>MNRASHRPPHGRARQTTARAAVPSPLTVASHFASQQAAQHLPVADEHAPAAPETTTDPNLEPGFSPAFTPRATPASDAQPGFTSGTVSEAIPVTHGGRTYKVRTGDTLISIAKRHGVSAPAIVELNDLRGRSAVRPGQILSLPAKNIHQQRTAGHRVAAGETLEAIAERYQISVPALQDANAMGDSTVIREGELLALSGSGATSNRARQHVPTAELPQLPTDHRGTPYPAEVLAAARHNKWILQQRPVLPKRDIAAMVRGIADYLGVDEHLASALAQQESGMRQQVVSPVNAIGVMQVTPRAGAWAAELLGEPVDILDTAENIRAGLAILRWLLERTGSEAEALAGYYQGLASVAAHGQHRDTRRFVHNVQVTAERFRSQESTS</sequence>
<dbReference type="InterPro" id="IPR023346">
    <property type="entry name" value="Lysozyme-like_dom_sf"/>
</dbReference>
<feature type="domain" description="LysM" evidence="2">
    <location>
        <begin position="153"/>
        <end position="197"/>
    </location>
</feature>
<dbReference type="InterPro" id="IPR036779">
    <property type="entry name" value="LysM_dom_sf"/>
</dbReference>
<dbReference type="OrthoDB" id="5244690at2"/>
<reference evidence="3 4" key="1">
    <citation type="submission" date="2017-09" db="EMBL/GenBank/DDBJ databases">
        <title>Bacterial strain isolated from the female urinary microbiota.</title>
        <authorList>
            <person name="Thomas-White K."/>
            <person name="Kumar N."/>
            <person name="Forster S."/>
            <person name="Putonti C."/>
            <person name="Lawley T."/>
            <person name="Wolfe A.J."/>
        </authorList>
    </citation>
    <scope>NUCLEOTIDE SEQUENCE [LARGE SCALE GENOMIC DNA]</scope>
    <source>
        <strain evidence="3 4">UMB0680</strain>
    </source>
</reference>
<dbReference type="Pfam" id="PF01464">
    <property type="entry name" value="SLT"/>
    <property type="match status" value="1"/>
</dbReference>
<dbReference type="Gene3D" id="1.10.530.10">
    <property type="match status" value="1"/>
</dbReference>
<feature type="compositionally biased region" description="Basic residues" evidence="1">
    <location>
        <begin position="1"/>
        <end position="13"/>
    </location>
</feature>
<name>A0A2N6PLD8_9MICO</name>
<dbReference type="CDD" id="cd00118">
    <property type="entry name" value="LysM"/>
    <property type="match status" value="2"/>
</dbReference>
<dbReference type="InterPro" id="IPR018392">
    <property type="entry name" value="LysM"/>
</dbReference>
<dbReference type="EMBL" id="PNFZ01000001">
    <property type="protein sequence ID" value="PMB99485.1"/>
    <property type="molecule type" value="Genomic_DNA"/>
</dbReference>
<dbReference type="AlphaFoldDB" id="A0A2N6PLD8"/>
<dbReference type="PROSITE" id="PS51782">
    <property type="entry name" value="LYSM"/>
    <property type="match status" value="2"/>
</dbReference>
<feature type="region of interest" description="Disordered" evidence="1">
    <location>
        <begin position="33"/>
        <end position="90"/>
    </location>
</feature>
<proteinExistence type="predicted"/>
<dbReference type="PANTHER" id="PTHR33734:SF22">
    <property type="entry name" value="MEMBRANE-BOUND LYTIC MUREIN TRANSGLYCOSYLASE D"/>
    <property type="match status" value="1"/>
</dbReference>
<dbReference type="PANTHER" id="PTHR33734">
    <property type="entry name" value="LYSM DOMAIN-CONTAINING GPI-ANCHORED PROTEIN 2"/>
    <property type="match status" value="1"/>
</dbReference>
<dbReference type="SUPFAM" id="SSF54106">
    <property type="entry name" value="LysM domain"/>
    <property type="match status" value="2"/>
</dbReference>
<dbReference type="Proteomes" id="UP000235703">
    <property type="component" value="Unassembled WGS sequence"/>
</dbReference>
<dbReference type="CDD" id="cd00254">
    <property type="entry name" value="LT-like"/>
    <property type="match status" value="1"/>
</dbReference>
<comment type="caution">
    <text evidence="3">The sequence shown here is derived from an EMBL/GenBank/DDBJ whole genome shotgun (WGS) entry which is preliminary data.</text>
</comment>
<feature type="region of interest" description="Disordered" evidence="1">
    <location>
        <begin position="1"/>
        <end position="21"/>
    </location>
</feature>
<dbReference type="SUPFAM" id="SSF53955">
    <property type="entry name" value="Lysozyme-like"/>
    <property type="match status" value="1"/>
</dbReference>
<evidence type="ECO:0000313" key="4">
    <source>
        <dbReference type="Proteomes" id="UP000235703"/>
    </source>
</evidence>
<protein>
    <submittedName>
        <fullName evidence="3">Peptidoglycan-binding protein</fullName>
    </submittedName>
</protein>
<gene>
    <name evidence="3" type="ORF">CJ198_02940</name>
</gene>
<evidence type="ECO:0000259" key="2">
    <source>
        <dbReference type="PROSITE" id="PS51782"/>
    </source>
</evidence>
<evidence type="ECO:0000256" key="1">
    <source>
        <dbReference type="SAM" id="MobiDB-lite"/>
    </source>
</evidence>
<organism evidence="3 4">
    <name type="scientific">Brevibacterium luteolum</name>
    <dbReference type="NCBI Taxonomy" id="199591"/>
    <lineage>
        <taxon>Bacteria</taxon>
        <taxon>Bacillati</taxon>
        <taxon>Actinomycetota</taxon>
        <taxon>Actinomycetes</taxon>
        <taxon>Micrococcales</taxon>
        <taxon>Brevibacteriaceae</taxon>
        <taxon>Brevibacterium</taxon>
    </lineage>
</organism>
<dbReference type="SMART" id="SM00257">
    <property type="entry name" value="LysM"/>
    <property type="match status" value="2"/>
</dbReference>
<keyword evidence="4" id="KW-1185">Reference proteome</keyword>
<dbReference type="InterPro" id="IPR008258">
    <property type="entry name" value="Transglycosylase_SLT_dom_1"/>
</dbReference>
<feature type="region of interest" description="Disordered" evidence="1">
    <location>
        <begin position="200"/>
        <end position="225"/>
    </location>
</feature>
<feature type="domain" description="LysM" evidence="2">
    <location>
        <begin position="98"/>
        <end position="142"/>
    </location>
</feature>
<accession>A0A2N6PLD8</accession>
<evidence type="ECO:0000313" key="3">
    <source>
        <dbReference type="EMBL" id="PMB99485.1"/>
    </source>
</evidence>
<dbReference type="Gene3D" id="3.10.350.10">
    <property type="entry name" value="LysM domain"/>
    <property type="match status" value="2"/>
</dbReference>
<dbReference type="Pfam" id="PF01476">
    <property type="entry name" value="LysM"/>
    <property type="match status" value="2"/>
</dbReference>